<protein>
    <submittedName>
        <fullName evidence="2">Uncharacterized protein</fullName>
    </submittedName>
</protein>
<dbReference type="EMBL" id="CP066776">
    <property type="protein sequence ID" value="QQL45248.1"/>
    <property type="molecule type" value="Genomic_DNA"/>
</dbReference>
<organism evidence="2 3">
    <name type="scientific">Sulfuriroseicoccus oceanibius</name>
    <dbReference type="NCBI Taxonomy" id="2707525"/>
    <lineage>
        <taxon>Bacteria</taxon>
        <taxon>Pseudomonadati</taxon>
        <taxon>Verrucomicrobiota</taxon>
        <taxon>Verrucomicrobiia</taxon>
        <taxon>Verrucomicrobiales</taxon>
        <taxon>Verrucomicrobiaceae</taxon>
        <taxon>Sulfuriroseicoccus</taxon>
    </lineage>
</organism>
<dbReference type="RefSeq" id="WP_164364009.1">
    <property type="nucleotide sequence ID" value="NZ_CP066776.1"/>
</dbReference>
<reference evidence="2 3" key="1">
    <citation type="submission" date="2020-12" db="EMBL/GenBank/DDBJ databases">
        <title>Sulforoseuscoccus oceanibium gen. nov., sp. nov., a representative of the phylum Verrucomicrobia with special cytoplasmic membrane, and proposal of Sulforoseuscoccusaceae fam. nov.</title>
        <authorList>
            <person name="Xi F."/>
        </authorList>
    </citation>
    <scope>NUCLEOTIDE SEQUENCE [LARGE SCALE GENOMIC DNA]</scope>
    <source>
        <strain evidence="2 3">T37</strain>
    </source>
</reference>
<evidence type="ECO:0000313" key="2">
    <source>
        <dbReference type="EMBL" id="QQL45248.1"/>
    </source>
</evidence>
<sequence>MATSRTKTSLLTLALAATLTIGANAEITRIDTFNQARSEAKSADEPLVVFVHGKSWHPASERFLEGIWHGEDLASLIQGDVVMTDVHIRQNLTKEEAERDKKSREGWVEGRQPSYPAVQVYSPEGQLLAHLKGANLRDSAKPEQLAPLLNPILDAARQREKLLATYESAKKADDQKSALEALCELVLLPINPEPKMAEMFAAVDPDDTSGWQSRLQFKGWNYMRDVTKQLNEGKAELVLEEAENLLKNSHFTKEQRALILGAKARALTSQGQLKEAWATFQQAAKLDQDGPNGKALLKYGRRAAGIPSRTVFEPGSPLATASIGENLTAGRASYTLSSQAHDDGAAHHTLFSGAFARKGAAFHTAKEAGAHIVIDLDGLCELRAMRITNRSNIHERADGLTVWASNDKSTWTKVWQADSIEASWDVLLDSPVDAAFLKIGLPQNKSNFLHLRGVDAFGTRK</sequence>
<keyword evidence="1" id="KW-0732">Signal</keyword>
<dbReference type="Gene3D" id="2.60.120.260">
    <property type="entry name" value="Galactose-binding domain-like"/>
    <property type="match status" value="1"/>
</dbReference>
<dbReference type="SUPFAM" id="SSF52833">
    <property type="entry name" value="Thioredoxin-like"/>
    <property type="match status" value="1"/>
</dbReference>
<gene>
    <name evidence="2" type="ORF">G3M56_001275</name>
</gene>
<feature type="signal peptide" evidence="1">
    <location>
        <begin position="1"/>
        <end position="25"/>
    </location>
</feature>
<dbReference type="InterPro" id="IPR008979">
    <property type="entry name" value="Galactose-bd-like_sf"/>
</dbReference>
<dbReference type="Proteomes" id="UP000475117">
    <property type="component" value="Chromosome"/>
</dbReference>
<dbReference type="SUPFAM" id="SSF49785">
    <property type="entry name" value="Galactose-binding domain-like"/>
    <property type="match status" value="1"/>
</dbReference>
<evidence type="ECO:0000256" key="1">
    <source>
        <dbReference type="SAM" id="SignalP"/>
    </source>
</evidence>
<dbReference type="AlphaFoldDB" id="A0A6B3LDT7"/>
<proteinExistence type="predicted"/>
<name>A0A6B3LDT7_9BACT</name>
<dbReference type="Gene3D" id="3.40.30.10">
    <property type="entry name" value="Glutaredoxin"/>
    <property type="match status" value="1"/>
</dbReference>
<dbReference type="InterPro" id="IPR036249">
    <property type="entry name" value="Thioredoxin-like_sf"/>
</dbReference>
<accession>A0A6B3LDT7</accession>
<dbReference type="KEGG" id="soa:G3M56_001275"/>
<evidence type="ECO:0000313" key="3">
    <source>
        <dbReference type="Proteomes" id="UP000475117"/>
    </source>
</evidence>
<feature type="chain" id="PRO_5035291137" evidence="1">
    <location>
        <begin position="26"/>
        <end position="461"/>
    </location>
</feature>
<keyword evidence="3" id="KW-1185">Reference proteome</keyword>